<dbReference type="AlphaFoldDB" id="A0A9D3MHP5"/>
<proteinExistence type="predicted"/>
<protein>
    <submittedName>
        <fullName evidence="1">Uncharacterized protein</fullName>
    </submittedName>
</protein>
<feature type="non-terminal residue" evidence="1">
    <location>
        <position position="73"/>
    </location>
</feature>
<dbReference type="EMBL" id="JAFIRN010000005">
    <property type="protein sequence ID" value="KAG5848092.1"/>
    <property type="molecule type" value="Genomic_DNA"/>
</dbReference>
<comment type="caution">
    <text evidence="1">The sequence shown here is derived from an EMBL/GenBank/DDBJ whole genome shotgun (WGS) entry which is preliminary data.</text>
</comment>
<dbReference type="Proteomes" id="UP001044222">
    <property type="component" value="Unassembled WGS sequence"/>
</dbReference>
<sequence length="73" mass="7961">NIRHISGGKKRETVLSPVCSLSLTCIRRNALVPGPGGKRVLLDDCEGVINAWNNLPNTFSGSKRLFDSSRPKI</sequence>
<evidence type="ECO:0000313" key="1">
    <source>
        <dbReference type="EMBL" id="KAG5848092.1"/>
    </source>
</evidence>
<accession>A0A9D3MHP5</accession>
<reference evidence="1" key="1">
    <citation type="submission" date="2021-01" db="EMBL/GenBank/DDBJ databases">
        <title>A chromosome-scale assembly of European eel, Anguilla anguilla.</title>
        <authorList>
            <person name="Henkel C."/>
            <person name="Jong-Raadsen S.A."/>
            <person name="Dufour S."/>
            <person name="Weltzien F.-A."/>
            <person name="Palstra A.P."/>
            <person name="Pelster B."/>
            <person name="Spaink H.P."/>
            <person name="Van Den Thillart G.E."/>
            <person name="Jansen H."/>
            <person name="Zahm M."/>
            <person name="Klopp C."/>
            <person name="Cedric C."/>
            <person name="Louis A."/>
            <person name="Berthelot C."/>
            <person name="Parey E."/>
            <person name="Roest Crollius H."/>
            <person name="Montfort J."/>
            <person name="Robinson-Rechavi M."/>
            <person name="Bucao C."/>
            <person name="Bouchez O."/>
            <person name="Gislard M."/>
            <person name="Lluch J."/>
            <person name="Milhes M."/>
            <person name="Lampietro C."/>
            <person name="Lopez Roques C."/>
            <person name="Donnadieu C."/>
            <person name="Braasch I."/>
            <person name="Desvignes T."/>
            <person name="Postlethwait J."/>
            <person name="Bobe J."/>
            <person name="Guiguen Y."/>
            <person name="Dirks R."/>
        </authorList>
    </citation>
    <scope>NUCLEOTIDE SEQUENCE</scope>
    <source>
        <strain evidence="1">Tag_6206</strain>
        <tissue evidence="1">Liver</tissue>
    </source>
</reference>
<organism evidence="1 2">
    <name type="scientific">Anguilla anguilla</name>
    <name type="common">European freshwater eel</name>
    <name type="synonym">Muraena anguilla</name>
    <dbReference type="NCBI Taxonomy" id="7936"/>
    <lineage>
        <taxon>Eukaryota</taxon>
        <taxon>Metazoa</taxon>
        <taxon>Chordata</taxon>
        <taxon>Craniata</taxon>
        <taxon>Vertebrata</taxon>
        <taxon>Euteleostomi</taxon>
        <taxon>Actinopterygii</taxon>
        <taxon>Neopterygii</taxon>
        <taxon>Teleostei</taxon>
        <taxon>Anguilliformes</taxon>
        <taxon>Anguillidae</taxon>
        <taxon>Anguilla</taxon>
    </lineage>
</organism>
<evidence type="ECO:0000313" key="2">
    <source>
        <dbReference type="Proteomes" id="UP001044222"/>
    </source>
</evidence>
<gene>
    <name evidence="1" type="ORF">ANANG_G00094730</name>
</gene>
<keyword evidence="2" id="KW-1185">Reference proteome</keyword>
<name>A0A9D3MHP5_ANGAN</name>